<protein>
    <recommendedName>
        <fullName evidence="1">DUF6894 domain-containing protein</fullName>
    </recommendedName>
</protein>
<gene>
    <name evidence="2" type="ORF">IFJ75_08540</name>
</gene>
<keyword evidence="3" id="KW-1185">Reference proteome</keyword>
<dbReference type="RefSeq" id="WP_207932156.1">
    <property type="nucleotide sequence ID" value="NZ_CP062222.1"/>
</dbReference>
<organism evidence="2 3">
    <name type="scientific">Brevundimonas goettingensis</name>
    <dbReference type="NCBI Taxonomy" id="2774190"/>
    <lineage>
        <taxon>Bacteria</taxon>
        <taxon>Pseudomonadati</taxon>
        <taxon>Pseudomonadota</taxon>
        <taxon>Alphaproteobacteria</taxon>
        <taxon>Caulobacterales</taxon>
        <taxon>Caulobacteraceae</taxon>
        <taxon>Brevundimonas</taxon>
    </lineage>
</organism>
<feature type="domain" description="DUF6894" evidence="1">
    <location>
        <begin position="3"/>
        <end position="69"/>
    </location>
</feature>
<evidence type="ECO:0000313" key="3">
    <source>
        <dbReference type="Proteomes" id="UP000663918"/>
    </source>
</evidence>
<dbReference type="AlphaFoldDB" id="A0A975GWP2"/>
<dbReference type="EMBL" id="CP062222">
    <property type="protein sequence ID" value="QTC92876.1"/>
    <property type="molecule type" value="Genomic_DNA"/>
</dbReference>
<proteinExistence type="predicted"/>
<reference evidence="2" key="1">
    <citation type="submission" date="2020-09" db="EMBL/GenBank/DDBJ databases">
        <title>Brevundimonas sp. LVF2 isolated from a puddle in Goettingen, Germany.</title>
        <authorList>
            <person name="Friedrich I."/>
            <person name="Klassen A."/>
            <person name="Hannes N."/>
            <person name="Schneider D."/>
            <person name="Hertel R."/>
            <person name="Daniel R."/>
        </authorList>
    </citation>
    <scope>NUCLEOTIDE SEQUENCE</scope>
    <source>
        <strain evidence="2">LVF2</strain>
    </source>
</reference>
<dbReference type="Pfam" id="PF21834">
    <property type="entry name" value="DUF6894"/>
    <property type="match status" value="1"/>
</dbReference>
<sequence>MPRYFFNTQDGHCVRDDAGEILDDDAAARREGLAVLGEILRYQDESFWNTGEFSVIVLDENSRHVVTLTTRATRGDPPETQTP</sequence>
<evidence type="ECO:0000259" key="1">
    <source>
        <dbReference type="Pfam" id="PF21834"/>
    </source>
</evidence>
<accession>A0A975GWP2</accession>
<dbReference type="KEGG" id="bgoe:IFJ75_08540"/>
<evidence type="ECO:0000313" key="2">
    <source>
        <dbReference type="EMBL" id="QTC92876.1"/>
    </source>
</evidence>
<dbReference type="Proteomes" id="UP000663918">
    <property type="component" value="Chromosome"/>
</dbReference>
<dbReference type="InterPro" id="IPR054189">
    <property type="entry name" value="DUF6894"/>
</dbReference>
<name>A0A975GWP2_9CAUL</name>